<dbReference type="HOGENOM" id="CLU_001324_7_2_1"/>
<sequence>KLTPFDAYVALSHGHGKAHIRLLRDFDECLFTTHPCEHLRVEDERLERLDKEMRIWWE</sequence>
<name>A0A0C9ZV92_9AGAM</name>
<dbReference type="EMBL" id="KN835969">
    <property type="protein sequence ID" value="KIK33321.1"/>
    <property type="molecule type" value="Genomic_DNA"/>
</dbReference>
<accession>A0A0C9ZV92</accession>
<reference evidence="2" key="2">
    <citation type="submission" date="2015-01" db="EMBL/GenBank/DDBJ databases">
        <title>Evolutionary Origins and Diversification of the Mycorrhizal Mutualists.</title>
        <authorList>
            <consortium name="DOE Joint Genome Institute"/>
            <consortium name="Mycorrhizal Genomics Consortium"/>
            <person name="Kohler A."/>
            <person name="Kuo A."/>
            <person name="Nagy L.G."/>
            <person name="Floudas D."/>
            <person name="Copeland A."/>
            <person name="Barry K.W."/>
            <person name="Cichocki N."/>
            <person name="Veneault-Fourrey C."/>
            <person name="LaButti K."/>
            <person name="Lindquist E.A."/>
            <person name="Lipzen A."/>
            <person name="Lundell T."/>
            <person name="Morin E."/>
            <person name="Murat C."/>
            <person name="Riley R."/>
            <person name="Ohm R."/>
            <person name="Sun H."/>
            <person name="Tunlid A."/>
            <person name="Henrissat B."/>
            <person name="Grigoriev I.V."/>
            <person name="Hibbett D.S."/>
            <person name="Martin F."/>
        </authorList>
    </citation>
    <scope>NUCLEOTIDE SEQUENCE [LARGE SCALE GENOMIC DNA]</scope>
    <source>
        <strain evidence="2">UH-Slu-Lm8-n1</strain>
    </source>
</reference>
<dbReference type="AlphaFoldDB" id="A0A0C9ZV92"/>
<feature type="non-terminal residue" evidence="1">
    <location>
        <position position="1"/>
    </location>
</feature>
<proteinExistence type="predicted"/>
<evidence type="ECO:0000313" key="2">
    <source>
        <dbReference type="Proteomes" id="UP000054485"/>
    </source>
</evidence>
<feature type="non-terminal residue" evidence="1">
    <location>
        <position position="58"/>
    </location>
</feature>
<protein>
    <submittedName>
        <fullName evidence="1">Unplaced genomic scaffold CY34scaffold_838, whole genome shotgun sequence</fullName>
    </submittedName>
</protein>
<dbReference type="Proteomes" id="UP000054485">
    <property type="component" value="Unassembled WGS sequence"/>
</dbReference>
<evidence type="ECO:0000313" key="1">
    <source>
        <dbReference type="EMBL" id="KIK33321.1"/>
    </source>
</evidence>
<dbReference type="STRING" id="930992.A0A0C9ZV92"/>
<dbReference type="OrthoDB" id="2986975at2759"/>
<dbReference type="InParanoid" id="A0A0C9ZV92"/>
<organism evidence="1 2">
    <name type="scientific">Suillus luteus UH-Slu-Lm8-n1</name>
    <dbReference type="NCBI Taxonomy" id="930992"/>
    <lineage>
        <taxon>Eukaryota</taxon>
        <taxon>Fungi</taxon>
        <taxon>Dikarya</taxon>
        <taxon>Basidiomycota</taxon>
        <taxon>Agaricomycotina</taxon>
        <taxon>Agaricomycetes</taxon>
        <taxon>Agaricomycetidae</taxon>
        <taxon>Boletales</taxon>
        <taxon>Suillineae</taxon>
        <taxon>Suillaceae</taxon>
        <taxon>Suillus</taxon>
    </lineage>
</organism>
<keyword evidence="2" id="KW-1185">Reference proteome</keyword>
<reference evidence="1 2" key="1">
    <citation type="submission" date="2014-04" db="EMBL/GenBank/DDBJ databases">
        <authorList>
            <consortium name="DOE Joint Genome Institute"/>
            <person name="Kuo A."/>
            <person name="Ruytinx J."/>
            <person name="Rineau F."/>
            <person name="Colpaert J."/>
            <person name="Kohler A."/>
            <person name="Nagy L.G."/>
            <person name="Floudas D."/>
            <person name="Copeland A."/>
            <person name="Barry K.W."/>
            <person name="Cichocki N."/>
            <person name="Veneault-Fourrey C."/>
            <person name="LaButti K."/>
            <person name="Lindquist E.A."/>
            <person name="Lipzen A."/>
            <person name="Lundell T."/>
            <person name="Morin E."/>
            <person name="Murat C."/>
            <person name="Sun H."/>
            <person name="Tunlid A."/>
            <person name="Henrissat B."/>
            <person name="Grigoriev I.V."/>
            <person name="Hibbett D.S."/>
            <person name="Martin F."/>
            <person name="Nordberg H.P."/>
            <person name="Cantor M.N."/>
            <person name="Hua S.X."/>
        </authorList>
    </citation>
    <scope>NUCLEOTIDE SEQUENCE [LARGE SCALE GENOMIC DNA]</scope>
    <source>
        <strain evidence="1 2">UH-Slu-Lm8-n1</strain>
    </source>
</reference>
<gene>
    <name evidence="1" type="ORF">CY34DRAFT_43113</name>
</gene>